<organism evidence="1 2">
    <name type="scientific">Pararge aegeria aegeria</name>
    <dbReference type="NCBI Taxonomy" id="348720"/>
    <lineage>
        <taxon>Eukaryota</taxon>
        <taxon>Metazoa</taxon>
        <taxon>Ecdysozoa</taxon>
        <taxon>Arthropoda</taxon>
        <taxon>Hexapoda</taxon>
        <taxon>Insecta</taxon>
        <taxon>Pterygota</taxon>
        <taxon>Neoptera</taxon>
        <taxon>Endopterygota</taxon>
        <taxon>Lepidoptera</taxon>
        <taxon>Glossata</taxon>
        <taxon>Ditrysia</taxon>
        <taxon>Papilionoidea</taxon>
        <taxon>Nymphalidae</taxon>
        <taxon>Satyrinae</taxon>
        <taxon>Satyrini</taxon>
        <taxon>Parargina</taxon>
        <taxon>Pararge</taxon>
    </lineage>
</organism>
<protein>
    <submittedName>
        <fullName evidence="1">Jg27170 protein</fullName>
    </submittedName>
</protein>
<comment type="caution">
    <text evidence="1">The sequence shown here is derived from an EMBL/GenBank/DDBJ whole genome shotgun (WGS) entry which is preliminary data.</text>
</comment>
<evidence type="ECO:0000313" key="2">
    <source>
        <dbReference type="Proteomes" id="UP000838756"/>
    </source>
</evidence>
<evidence type="ECO:0000313" key="1">
    <source>
        <dbReference type="EMBL" id="CAH2268843.1"/>
    </source>
</evidence>
<reference evidence="1" key="1">
    <citation type="submission" date="2022-03" db="EMBL/GenBank/DDBJ databases">
        <authorList>
            <person name="Lindestad O."/>
        </authorList>
    </citation>
    <scope>NUCLEOTIDE SEQUENCE</scope>
</reference>
<keyword evidence="2" id="KW-1185">Reference proteome</keyword>
<sequence>MWALIFVTVRNCWPQRPYHSVAGPDDEESGEFYQFNPRVCREGRPKNTCETQSSALSDVSDNGTLEGRAAVKRNHVIGLLISLNL</sequence>
<proteinExistence type="predicted"/>
<dbReference type="AlphaFoldDB" id="A0A8S4SHA6"/>
<accession>A0A8S4SHA6</accession>
<dbReference type="Proteomes" id="UP000838756">
    <property type="component" value="Unassembled WGS sequence"/>
</dbReference>
<gene>
    <name evidence="1" type="primary">jg27170</name>
    <name evidence="1" type="ORF">PAEG_LOCUS27153</name>
</gene>
<name>A0A8S4SHA6_9NEOP</name>
<dbReference type="EMBL" id="CAKXAJ010026481">
    <property type="protein sequence ID" value="CAH2268843.1"/>
    <property type="molecule type" value="Genomic_DNA"/>
</dbReference>